<gene>
    <name evidence="2" type="ORF">FB559_6940</name>
</gene>
<organism evidence="2 3">
    <name type="scientific">Actinoallomurus bryophytorum</name>
    <dbReference type="NCBI Taxonomy" id="1490222"/>
    <lineage>
        <taxon>Bacteria</taxon>
        <taxon>Bacillati</taxon>
        <taxon>Actinomycetota</taxon>
        <taxon>Actinomycetes</taxon>
        <taxon>Streptosporangiales</taxon>
        <taxon>Thermomonosporaceae</taxon>
        <taxon>Actinoallomurus</taxon>
    </lineage>
</organism>
<dbReference type="Gene3D" id="3.40.630.30">
    <property type="match status" value="1"/>
</dbReference>
<dbReference type="GO" id="GO:0016747">
    <property type="term" value="F:acyltransferase activity, transferring groups other than amino-acyl groups"/>
    <property type="evidence" value="ECO:0007669"/>
    <property type="project" value="InterPro"/>
</dbReference>
<dbReference type="PROSITE" id="PS51186">
    <property type="entry name" value="GNAT"/>
    <property type="match status" value="1"/>
</dbReference>
<dbReference type="Proteomes" id="UP000316096">
    <property type="component" value="Unassembled WGS sequence"/>
</dbReference>
<dbReference type="InterPro" id="IPR016181">
    <property type="entry name" value="Acyl_CoA_acyltransferase"/>
</dbReference>
<dbReference type="InterPro" id="IPR000182">
    <property type="entry name" value="GNAT_dom"/>
</dbReference>
<proteinExistence type="predicted"/>
<sequence length="277" mass="30028">MYRGRGDGGMSRDGCRVRSRTLSCRNHLAILILEAMSSWPSCSMDDVLCLTGPDPFVRGVRGARRGPAWRNADGRAVAFTAYDSEDRIRSLVALGPPDRTPELVFGVRDQVPEGIRVIVPRGTPLPLSQRSDWHFRAAYAGPPRQPAEAAARWSEDEEAITELLTLVSPGTSAWPGDAKVRRWAEIREDGRLVACLADTTAASGVGHISAIAVHTGVRGRALGPSITAWAMRRMFAEGCDVVTLGVYADNTVGLRMYDRLGFTVDRAMTSGVLKPPA</sequence>
<dbReference type="OrthoDB" id="4792644at2"/>
<evidence type="ECO:0000313" key="3">
    <source>
        <dbReference type="Proteomes" id="UP000316096"/>
    </source>
</evidence>
<dbReference type="CDD" id="cd04301">
    <property type="entry name" value="NAT_SF"/>
    <property type="match status" value="1"/>
</dbReference>
<comment type="caution">
    <text evidence="2">The sequence shown here is derived from an EMBL/GenBank/DDBJ whole genome shotgun (WGS) entry which is preliminary data.</text>
</comment>
<keyword evidence="2" id="KW-0808">Transferase</keyword>
<dbReference type="SUPFAM" id="SSF55729">
    <property type="entry name" value="Acyl-CoA N-acyltransferases (Nat)"/>
    <property type="match status" value="1"/>
</dbReference>
<feature type="domain" description="N-acetyltransferase" evidence="1">
    <location>
        <begin position="117"/>
        <end position="277"/>
    </location>
</feature>
<accession>A0A543CVR0</accession>
<reference evidence="2 3" key="1">
    <citation type="submission" date="2019-06" db="EMBL/GenBank/DDBJ databases">
        <title>Sequencing the genomes of 1000 actinobacteria strains.</title>
        <authorList>
            <person name="Klenk H.-P."/>
        </authorList>
    </citation>
    <scope>NUCLEOTIDE SEQUENCE [LARGE SCALE GENOMIC DNA]</scope>
    <source>
        <strain evidence="2 3">DSM 102200</strain>
    </source>
</reference>
<evidence type="ECO:0000313" key="2">
    <source>
        <dbReference type="EMBL" id="TQM01192.1"/>
    </source>
</evidence>
<dbReference type="Pfam" id="PF00583">
    <property type="entry name" value="Acetyltransf_1"/>
    <property type="match status" value="1"/>
</dbReference>
<keyword evidence="3" id="KW-1185">Reference proteome</keyword>
<protein>
    <submittedName>
        <fullName evidence="2">Acetyltransferase (GNAT) family protein</fullName>
    </submittedName>
</protein>
<dbReference type="AlphaFoldDB" id="A0A543CVR0"/>
<dbReference type="EMBL" id="VFOZ01000001">
    <property type="protein sequence ID" value="TQM01192.1"/>
    <property type="molecule type" value="Genomic_DNA"/>
</dbReference>
<evidence type="ECO:0000259" key="1">
    <source>
        <dbReference type="PROSITE" id="PS51186"/>
    </source>
</evidence>
<name>A0A543CVR0_9ACTN</name>